<sequence>MAVIEPNANDYGFNEDGNPQNRLVNPIVIGPGFKMEILTSDFFAHYLLFGTEKALYYIDTSLPREQQIPVELIINTRFKQIKILEDYGVMMALSGKNNHIRQYNLSSIKKLIKHSTGMSAQMIMNAGRNNNDEDEVYKLKSEEKIDDETTILGKWVNDYTKILATKDALSFVIERTATSVHMSVLFRQDIILFEWAKDPYLRFMKVKAFWLPETPKVMSVLHDGIVVSEIYLGYTNEANIVSVNDSHVTELPVSQDFIRAQPSNPGNSDRPRWQQFVQVPFNAEQKKTLQGTIRPMGTINKKLMAAVGPTINRQKKPATDMRSFLATFGAVSRVVDVMGRPISTLQFGFGNVNGDFGSGYGIRWVDGPPKETVILENKFVLSIGQNSVEVAVWKTGEVVQVLRHVNSIKLLQKTDTGVYLYVGKKKKGGFIYKLEETAQAKALSAQNVPQQNQQKPVPPPSRNYNQPPAQIPPRQIPARQVSNQPRPRPGPPAQQQRVSSQQNMRSPRSSATQYSNRPRPPPPGDYNNYNHPPSQNYQRPPPPNQGRSQNRPPSTPQIRNQEYYGTGGSSGSGTNSFYQTPPSGNFNMRNSAYDSYDRHERTDSLNRHEPYDNRDRRDNRDRNRERSRERRDDRDYYDSRERRSPQSQQHFHQPPASPNVRPGGGYYNSPTRNYPPRPESRQPRPPSHQQRPPPPHQQQYQQMQNQFQHMNMH</sequence>
<feature type="compositionally biased region" description="Pro residues" evidence="1">
    <location>
        <begin position="673"/>
        <end position="696"/>
    </location>
</feature>
<feature type="region of interest" description="Disordered" evidence="1">
    <location>
        <begin position="443"/>
        <end position="713"/>
    </location>
</feature>
<dbReference type="PROSITE" id="PS50219">
    <property type="entry name" value="CNH"/>
    <property type="match status" value="1"/>
</dbReference>
<dbReference type="OrthoDB" id="248923at2759"/>
<keyword evidence="4" id="KW-1185">Reference proteome</keyword>
<feature type="compositionally biased region" description="Low complexity" evidence="1">
    <location>
        <begin position="697"/>
        <end position="706"/>
    </location>
</feature>
<feature type="compositionally biased region" description="Low complexity" evidence="1">
    <location>
        <begin position="645"/>
        <end position="654"/>
    </location>
</feature>
<feature type="domain" description="CNH" evidence="2">
    <location>
        <begin position="34"/>
        <end position="417"/>
    </location>
</feature>
<feature type="compositionally biased region" description="Polar residues" evidence="1">
    <location>
        <begin position="498"/>
        <end position="516"/>
    </location>
</feature>
<dbReference type="EMBL" id="MCFH01000003">
    <property type="protein sequence ID" value="ORX59242.1"/>
    <property type="molecule type" value="Genomic_DNA"/>
</dbReference>
<proteinExistence type="predicted"/>
<accession>A0A1Y1VLE1</accession>
<name>A0A1Y1VLE1_9FUNG</name>
<comment type="caution">
    <text evidence="3">The sequence shown here is derived from an EMBL/GenBank/DDBJ whole genome shotgun (WGS) entry which is preliminary data.</text>
</comment>
<reference evidence="3 4" key="2">
    <citation type="submission" date="2016-08" db="EMBL/GenBank/DDBJ databases">
        <title>Pervasive Adenine N6-methylation of Active Genes in Fungi.</title>
        <authorList>
            <consortium name="DOE Joint Genome Institute"/>
            <person name="Mondo S.J."/>
            <person name="Dannebaum R.O."/>
            <person name="Kuo R.C."/>
            <person name="Labutti K."/>
            <person name="Haridas S."/>
            <person name="Kuo A."/>
            <person name="Salamov A."/>
            <person name="Ahrendt S.R."/>
            <person name="Lipzen A."/>
            <person name="Sullivan W."/>
            <person name="Andreopoulos W.B."/>
            <person name="Clum A."/>
            <person name="Lindquist E."/>
            <person name="Daum C."/>
            <person name="Ramamoorthy G.K."/>
            <person name="Gryganskyi A."/>
            <person name="Culley D."/>
            <person name="Magnuson J.K."/>
            <person name="James T.Y."/>
            <person name="O'Malley M.A."/>
            <person name="Stajich J.E."/>
            <person name="Spatafora J.W."/>
            <person name="Visel A."/>
            <person name="Grigoriev I.V."/>
        </authorList>
    </citation>
    <scope>NUCLEOTIDE SEQUENCE [LARGE SCALE GENOMIC DNA]</scope>
    <source>
        <strain evidence="4">finn</strain>
    </source>
</reference>
<evidence type="ECO:0000313" key="3">
    <source>
        <dbReference type="EMBL" id="ORX59242.1"/>
    </source>
</evidence>
<feature type="compositionally biased region" description="Polar residues" evidence="1">
    <location>
        <begin position="546"/>
        <end position="560"/>
    </location>
</feature>
<dbReference type="Proteomes" id="UP000193719">
    <property type="component" value="Unassembled WGS sequence"/>
</dbReference>
<evidence type="ECO:0000313" key="4">
    <source>
        <dbReference type="Proteomes" id="UP000193719"/>
    </source>
</evidence>
<dbReference type="Pfam" id="PF00780">
    <property type="entry name" value="CNH"/>
    <property type="match status" value="1"/>
</dbReference>
<evidence type="ECO:0000256" key="1">
    <source>
        <dbReference type="SAM" id="MobiDB-lite"/>
    </source>
</evidence>
<evidence type="ECO:0000259" key="2">
    <source>
        <dbReference type="PROSITE" id="PS50219"/>
    </source>
</evidence>
<feature type="compositionally biased region" description="Basic and acidic residues" evidence="1">
    <location>
        <begin position="595"/>
        <end position="644"/>
    </location>
</feature>
<protein>
    <recommendedName>
        <fullName evidence="2">CNH domain-containing protein</fullName>
    </recommendedName>
</protein>
<dbReference type="InterPro" id="IPR001180">
    <property type="entry name" value="CNH_dom"/>
</dbReference>
<dbReference type="STRING" id="1754191.A0A1Y1VLE1"/>
<dbReference type="AlphaFoldDB" id="A0A1Y1VLE1"/>
<feature type="compositionally biased region" description="Low complexity" evidence="1">
    <location>
        <begin position="446"/>
        <end position="455"/>
    </location>
</feature>
<feature type="compositionally biased region" description="Polar residues" evidence="1">
    <location>
        <begin position="575"/>
        <end position="593"/>
    </location>
</feature>
<gene>
    <name evidence="3" type="ORF">BCR36DRAFT_89924</name>
</gene>
<organism evidence="3 4">
    <name type="scientific">Piromyces finnis</name>
    <dbReference type="NCBI Taxonomy" id="1754191"/>
    <lineage>
        <taxon>Eukaryota</taxon>
        <taxon>Fungi</taxon>
        <taxon>Fungi incertae sedis</taxon>
        <taxon>Chytridiomycota</taxon>
        <taxon>Chytridiomycota incertae sedis</taxon>
        <taxon>Neocallimastigomycetes</taxon>
        <taxon>Neocallimastigales</taxon>
        <taxon>Neocallimastigaceae</taxon>
        <taxon>Piromyces</taxon>
    </lineage>
</organism>
<reference evidence="3 4" key="1">
    <citation type="submission" date="2016-08" db="EMBL/GenBank/DDBJ databases">
        <title>Genomes of anaerobic fungi encode conserved fungal cellulosomes for biomass hydrolysis.</title>
        <authorList>
            <consortium name="DOE Joint Genome Institute"/>
            <person name="Haitjema C.H."/>
            <person name="Gilmore S.P."/>
            <person name="Henske J.K."/>
            <person name="Solomon K.V."/>
            <person name="De Groot R."/>
            <person name="Kuo A."/>
            <person name="Mondo S.J."/>
            <person name="Salamov A.A."/>
            <person name="Labutti K."/>
            <person name="Zhao Z."/>
            <person name="Chiniquy J."/>
            <person name="Barry K."/>
            <person name="Brewer H.M."/>
            <person name="Purvine S.O."/>
            <person name="Wright A.T."/>
            <person name="Boxma B."/>
            <person name="Van Alen T."/>
            <person name="Hackstein J.H."/>
            <person name="Baker S.E."/>
            <person name="Grigoriev I.V."/>
            <person name="O'Malley M.A."/>
        </authorList>
    </citation>
    <scope>NUCLEOTIDE SEQUENCE [LARGE SCALE GENOMIC DNA]</scope>
    <source>
        <strain evidence="4">finn</strain>
    </source>
</reference>